<dbReference type="NCBIfam" id="NF003253">
    <property type="entry name" value="PRK04210.1"/>
    <property type="match status" value="1"/>
</dbReference>
<dbReference type="GO" id="GO:0006094">
    <property type="term" value="P:gluconeogenesis"/>
    <property type="evidence" value="ECO:0007669"/>
    <property type="project" value="UniProtKB-KW"/>
</dbReference>
<dbReference type="PANTHER" id="PTHR11561:SF0">
    <property type="entry name" value="PHOSPHOENOLPYRUVATE CARBOXYKINASE [GTP]-RELATED"/>
    <property type="match status" value="1"/>
</dbReference>
<dbReference type="Proteomes" id="UP000738359">
    <property type="component" value="Unassembled WGS sequence"/>
</dbReference>
<dbReference type="SUPFAM" id="SSF68923">
    <property type="entry name" value="PEP carboxykinase N-terminal domain"/>
    <property type="match status" value="1"/>
</dbReference>
<comment type="caution">
    <text evidence="15">The sequence shown here is derived from an EMBL/GenBank/DDBJ whole genome shotgun (WGS) entry which is preliminary data.</text>
</comment>
<evidence type="ECO:0000313" key="15">
    <source>
        <dbReference type="EMBL" id="KAF9955777.1"/>
    </source>
</evidence>
<dbReference type="GO" id="GO:0005525">
    <property type="term" value="F:GTP binding"/>
    <property type="evidence" value="ECO:0007669"/>
    <property type="project" value="UniProtKB-KW"/>
</dbReference>
<dbReference type="OrthoDB" id="5841594at2759"/>
<evidence type="ECO:0000256" key="2">
    <source>
        <dbReference type="ARBA" id="ARBA00004742"/>
    </source>
</evidence>
<dbReference type="GO" id="GO:0006107">
    <property type="term" value="P:oxaloacetate metabolic process"/>
    <property type="evidence" value="ECO:0007669"/>
    <property type="project" value="TreeGrafter"/>
</dbReference>
<evidence type="ECO:0000256" key="10">
    <source>
        <dbReference type="ARBA" id="ARBA00023134"/>
    </source>
</evidence>
<dbReference type="AlphaFoldDB" id="A0A9P6IZX9"/>
<gene>
    <name evidence="15" type="ORF">BGZ70_010120</name>
</gene>
<dbReference type="GO" id="GO:0042594">
    <property type="term" value="P:response to starvation"/>
    <property type="evidence" value="ECO:0007669"/>
    <property type="project" value="TreeGrafter"/>
</dbReference>
<evidence type="ECO:0000256" key="8">
    <source>
        <dbReference type="ARBA" id="ARBA00022741"/>
    </source>
</evidence>
<evidence type="ECO:0000256" key="4">
    <source>
        <dbReference type="ARBA" id="ARBA00011245"/>
    </source>
</evidence>
<dbReference type="Gene3D" id="3.90.228.20">
    <property type="match status" value="1"/>
</dbReference>
<dbReference type="SUPFAM" id="SSF53795">
    <property type="entry name" value="PEP carboxykinase-like"/>
    <property type="match status" value="1"/>
</dbReference>
<protein>
    <recommendedName>
        <fullName evidence="5">phosphoenolpyruvate carboxykinase (GTP)</fullName>
        <ecNumber evidence="5">4.1.1.32</ecNumber>
    </recommendedName>
</protein>
<sequence length="733" mass="80819">MSVMRKHSDEPTQPSVSARLVHATALPPSSLWVPGLVTSAKGHPPTHPARLLHSASFLARRGHAPALRSLSPLFASQVRLLGAISKPVARQTLFSSHSSPLSASATFQQHSQAEEPSVLDNAPTTHAKLVDWVRAQQSLLEPDNIHWCDGSQEEHDSLVADMVERGVMIPLDSKLRPGSYLTRTDPADVARSESSTFICSRLKEDAGPTNNWIDPSEMRTDLEKCFQGSMRGRTMYVIPFSMGPIGSPHSRIGVQVTDSPFVVVNMRIMTRIGQPVLDVLGRDKEFVPCVHSVGKPLEPGDKDVLWPCNIAQRKVVHFPESREIWSFGSGYGGNSLLGKKCLALRIASVMARDEGSLAEHMLILGLTSPAGKKYYVAAAFPSACGKTNLAMMQPTLPGWKVQVVGDDINWMKFSQDDGRLYAINPEAGFFGVAPGTSAKTNPNAMETIRKNTVFTNVALTDKGDVWWEGMTKARPEGKVVNWNGEVWEPSMGDKGTPLAHPNSRFTVSVDQCPAKDPAWDDPNGVPISAIIFGGRRETTVPLVFQTKDWNHGVLVGATVASEKTAAAEGSDVGQLRFDPFAMLPFVGYDMGDYFNHWLSMPDRVKDTSRMPKIFHVNWFRKDAKGSFMWPGFGENSRVLKWVVDRLEHPEDTSLYKSTPIGYVPKPESLDLSGIEQDLQDGVMEKLLAVDSKAYLSEVNKARDYFKMFGDRFPAKLTKELDGLEDRLKKNQGV</sequence>
<dbReference type="Pfam" id="PF17297">
    <property type="entry name" value="PEPCK_N"/>
    <property type="match status" value="1"/>
</dbReference>
<dbReference type="InterPro" id="IPR035078">
    <property type="entry name" value="PEP_carboxykinase_GTP_N"/>
</dbReference>
<accession>A0A9P6IZX9</accession>
<dbReference type="HAMAP" id="MF_00452">
    <property type="entry name" value="PEPCK_GTP"/>
    <property type="match status" value="1"/>
</dbReference>
<evidence type="ECO:0000256" key="5">
    <source>
        <dbReference type="ARBA" id="ARBA00012306"/>
    </source>
</evidence>
<dbReference type="GO" id="GO:0004613">
    <property type="term" value="F:phosphoenolpyruvate carboxykinase (GTP) activity"/>
    <property type="evidence" value="ECO:0007669"/>
    <property type="project" value="UniProtKB-EC"/>
</dbReference>
<dbReference type="InterPro" id="IPR008210">
    <property type="entry name" value="PEP_carboxykinase_N"/>
</dbReference>
<keyword evidence="10" id="KW-0342">GTP-binding</keyword>
<dbReference type="InterPro" id="IPR013035">
    <property type="entry name" value="PEP_carboxykinase_C"/>
</dbReference>
<feature type="domain" description="Phosphoenolpyruvate carboxykinase GTP-utilising N-terminal" evidence="14">
    <location>
        <begin position="131"/>
        <end position="352"/>
    </location>
</feature>
<dbReference type="GO" id="GO:0046327">
    <property type="term" value="P:glycerol biosynthetic process from pyruvate"/>
    <property type="evidence" value="ECO:0007669"/>
    <property type="project" value="TreeGrafter"/>
</dbReference>
<evidence type="ECO:0000256" key="11">
    <source>
        <dbReference type="ARBA" id="ARBA00023211"/>
    </source>
</evidence>
<evidence type="ECO:0000259" key="14">
    <source>
        <dbReference type="Pfam" id="PF17297"/>
    </source>
</evidence>
<dbReference type="InterPro" id="IPR008209">
    <property type="entry name" value="PEP_carboxykinase_GTP"/>
</dbReference>
<evidence type="ECO:0000313" key="16">
    <source>
        <dbReference type="Proteomes" id="UP000738359"/>
    </source>
</evidence>
<evidence type="ECO:0000256" key="9">
    <source>
        <dbReference type="ARBA" id="ARBA00022793"/>
    </source>
</evidence>
<proteinExistence type="inferred from homology"/>
<keyword evidence="11" id="KW-0464">Manganese</keyword>
<evidence type="ECO:0000256" key="1">
    <source>
        <dbReference type="ARBA" id="ARBA00001936"/>
    </source>
</evidence>
<keyword evidence="9" id="KW-0210">Decarboxylase</keyword>
<dbReference type="PROSITE" id="PS00505">
    <property type="entry name" value="PEPCK_GTP"/>
    <property type="match status" value="1"/>
</dbReference>
<evidence type="ECO:0000256" key="6">
    <source>
        <dbReference type="ARBA" id="ARBA00022432"/>
    </source>
</evidence>
<evidence type="ECO:0000256" key="7">
    <source>
        <dbReference type="ARBA" id="ARBA00022723"/>
    </source>
</evidence>
<keyword evidence="8" id="KW-0547">Nucleotide-binding</keyword>
<evidence type="ECO:0000256" key="3">
    <source>
        <dbReference type="ARBA" id="ARBA00005796"/>
    </source>
</evidence>
<dbReference type="PANTHER" id="PTHR11561">
    <property type="entry name" value="PHOSPHOENOLPYRUVATE CARBOXYKINASE"/>
    <property type="match status" value="1"/>
</dbReference>
<name>A0A9P6IZX9_MORAP</name>
<dbReference type="Pfam" id="PF00821">
    <property type="entry name" value="PEPCK_GTP"/>
    <property type="match status" value="1"/>
</dbReference>
<evidence type="ECO:0000259" key="13">
    <source>
        <dbReference type="Pfam" id="PF00821"/>
    </source>
</evidence>
<dbReference type="InterPro" id="IPR035077">
    <property type="entry name" value="PEP_carboxykinase_GTP_C"/>
</dbReference>
<dbReference type="CDD" id="cd00819">
    <property type="entry name" value="PEPCK_GTP"/>
    <property type="match status" value="1"/>
</dbReference>
<keyword evidence="6" id="KW-0312">Gluconeogenesis</keyword>
<dbReference type="Gene3D" id="2.170.8.10">
    <property type="entry name" value="Phosphoenolpyruvate Carboxykinase, domain 2"/>
    <property type="match status" value="1"/>
</dbReference>
<comment type="subunit">
    <text evidence="4">Monomer.</text>
</comment>
<comment type="cofactor">
    <cofactor evidence="1">
        <name>Mn(2+)</name>
        <dbReference type="ChEBI" id="CHEBI:29035"/>
    </cofactor>
</comment>
<feature type="domain" description="Phosphoenolpyruvate carboxykinase C-terminal P-loop" evidence="13">
    <location>
        <begin position="357"/>
        <end position="726"/>
    </location>
</feature>
<dbReference type="EMBL" id="JAAAHY010000884">
    <property type="protein sequence ID" value="KAF9955777.1"/>
    <property type="molecule type" value="Genomic_DNA"/>
</dbReference>
<dbReference type="FunFam" id="3.40.449.10:FF:000005">
    <property type="entry name" value="Phosphoenolpyruvate carboxykinase [GTP]"/>
    <property type="match status" value="1"/>
</dbReference>
<comment type="similarity">
    <text evidence="3">Belongs to the phosphoenolpyruvate carboxykinase [GTP] family.</text>
</comment>
<dbReference type="GO" id="GO:0005829">
    <property type="term" value="C:cytosol"/>
    <property type="evidence" value="ECO:0007669"/>
    <property type="project" value="TreeGrafter"/>
</dbReference>
<keyword evidence="16" id="KW-1185">Reference proteome</keyword>
<comment type="pathway">
    <text evidence="2">Carbohydrate biosynthesis; gluconeogenesis.</text>
</comment>
<dbReference type="GO" id="GO:0030145">
    <property type="term" value="F:manganese ion binding"/>
    <property type="evidence" value="ECO:0007669"/>
    <property type="project" value="TreeGrafter"/>
</dbReference>
<dbReference type="EC" id="4.1.1.32" evidence="5"/>
<organism evidence="15 16">
    <name type="scientific">Mortierella alpina</name>
    <name type="common">Oleaginous fungus</name>
    <name type="synonym">Mortierella renispora</name>
    <dbReference type="NCBI Taxonomy" id="64518"/>
    <lineage>
        <taxon>Eukaryota</taxon>
        <taxon>Fungi</taxon>
        <taxon>Fungi incertae sedis</taxon>
        <taxon>Mucoromycota</taxon>
        <taxon>Mortierellomycotina</taxon>
        <taxon>Mortierellomycetes</taxon>
        <taxon>Mortierellales</taxon>
        <taxon>Mortierellaceae</taxon>
        <taxon>Mortierella</taxon>
    </lineage>
</organism>
<keyword evidence="7" id="KW-0479">Metal-binding</keyword>
<keyword evidence="12" id="KW-0456">Lyase</keyword>
<dbReference type="InterPro" id="IPR018091">
    <property type="entry name" value="PEP_carboxykin_GTP_CS"/>
</dbReference>
<dbReference type="GO" id="GO:0033993">
    <property type="term" value="P:response to lipid"/>
    <property type="evidence" value="ECO:0007669"/>
    <property type="project" value="TreeGrafter"/>
</dbReference>
<dbReference type="GO" id="GO:0019543">
    <property type="term" value="P:propionate catabolic process"/>
    <property type="evidence" value="ECO:0007669"/>
    <property type="project" value="TreeGrafter"/>
</dbReference>
<dbReference type="Gene3D" id="3.40.449.10">
    <property type="entry name" value="Phosphoenolpyruvate Carboxykinase, domain 1"/>
    <property type="match status" value="1"/>
</dbReference>
<evidence type="ECO:0000256" key="12">
    <source>
        <dbReference type="ARBA" id="ARBA00023239"/>
    </source>
</evidence>
<reference evidence="15" key="1">
    <citation type="journal article" date="2020" name="Fungal Divers.">
        <title>Resolving the Mortierellaceae phylogeny through synthesis of multi-gene phylogenetics and phylogenomics.</title>
        <authorList>
            <person name="Vandepol N."/>
            <person name="Liber J."/>
            <person name="Desiro A."/>
            <person name="Na H."/>
            <person name="Kennedy M."/>
            <person name="Barry K."/>
            <person name="Grigoriev I.V."/>
            <person name="Miller A.N."/>
            <person name="O'Donnell K."/>
            <person name="Stajich J.E."/>
            <person name="Bonito G."/>
        </authorList>
    </citation>
    <scope>NUCLEOTIDE SEQUENCE</scope>
    <source>
        <strain evidence="15">CK1249</strain>
    </source>
</reference>
<dbReference type="GO" id="GO:0071333">
    <property type="term" value="P:cellular response to glucose stimulus"/>
    <property type="evidence" value="ECO:0007669"/>
    <property type="project" value="TreeGrafter"/>
</dbReference>